<dbReference type="RefSeq" id="WP_032075284.1">
    <property type="nucleotide sequence ID" value="NZ_CP020953.1"/>
</dbReference>
<dbReference type="SMART" id="SM00283">
    <property type="entry name" value="MA"/>
    <property type="match status" value="1"/>
</dbReference>
<evidence type="ECO:0000313" key="8">
    <source>
        <dbReference type="Proteomes" id="UP000244910"/>
    </source>
</evidence>
<dbReference type="PROSITE" id="PS50885">
    <property type="entry name" value="HAMP"/>
    <property type="match status" value="1"/>
</dbReference>
<dbReference type="PANTHER" id="PTHR32089:SF112">
    <property type="entry name" value="LYSOZYME-LIKE PROTEIN-RELATED"/>
    <property type="match status" value="1"/>
</dbReference>
<evidence type="ECO:0000313" key="7">
    <source>
        <dbReference type="EMBL" id="AWI06709.1"/>
    </source>
</evidence>
<accession>A0A2U8DVP5</accession>
<proteinExistence type="inferred from homology"/>
<evidence type="ECO:0000256" key="3">
    <source>
        <dbReference type="PROSITE-ProRule" id="PRU00284"/>
    </source>
</evidence>
<dbReference type="Pfam" id="PF00015">
    <property type="entry name" value="MCPsignal"/>
    <property type="match status" value="1"/>
</dbReference>
<evidence type="ECO:0000256" key="2">
    <source>
        <dbReference type="ARBA" id="ARBA00029447"/>
    </source>
</evidence>
<feature type="transmembrane region" description="Helical" evidence="4">
    <location>
        <begin position="12"/>
        <end position="35"/>
    </location>
</feature>
<name>A0A2U8DVP5_9CLOT</name>
<feature type="domain" description="Methyl-accepting transducer" evidence="5">
    <location>
        <begin position="287"/>
        <end position="523"/>
    </location>
</feature>
<evidence type="ECO:0000256" key="1">
    <source>
        <dbReference type="ARBA" id="ARBA00023224"/>
    </source>
</evidence>
<reference evidence="8" key="1">
    <citation type="submission" date="2017-04" db="EMBL/GenBank/DDBJ databases">
        <authorList>
            <person name="Song Y."/>
            <person name="Cho B.-K."/>
        </authorList>
    </citation>
    <scope>NUCLEOTIDE SEQUENCE [LARGE SCALE GENOMIC DNA]</scope>
    <source>
        <strain evidence="8">SL1</strain>
    </source>
</reference>
<dbReference type="PANTHER" id="PTHR32089">
    <property type="entry name" value="METHYL-ACCEPTING CHEMOTAXIS PROTEIN MCPB"/>
    <property type="match status" value="1"/>
</dbReference>
<sequence length="573" mass="63242">MKWINNLKVGKKLALLISCSLISLITIGIIGYIFLSLSNNAINTMYSERLVSSECINEARIEARAISADIYRLMVTSDKNENEMLLKDIDSRASEFNNYISSYKKMKLDAFENNKINEMEGNLSKYREGRKKVLDLANQNKNTEAYELYKKEVDPSVEAFMKNMIELGDHNKEVAQEINKKNQANFVFALRIFIGIVSLAAIIIILLGLIITKRITKRLNDFVVFIGELSKGNFSNKIPEVNLQDKSEFGLVSNALDLMTKNIVDLIKQLTHTSEQLLLSSEELSASTEQSADASNLVADSVTDVAQGADKQSVLSTTTSESVEKMSNEIYNVSQNTNLVSELTDKAKGSVNEGEKAIDRSIEQMRIIEQKTDDTSNIICDLENKSKKIGQIIEVIESISSQTNLLALNAAIEASRAGEAGRGFSVVADEIRKLAEQSQSSTEEITTIISDVQSKTKSAVMFMNESKKEVDVGTDVVNIAGQSFSEILKMVREISNQVYNVSNSINAITNEAKAAVSSINDIKNISTQVADETQTISAAAEQQSASIHEIAESSKLLAKISEDLSSVIRKFEI</sequence>
<dbReference type="GO" id="GO:0007165">
    <property type="term" value="P:signal transduction"/>
    <property type="evidence" value="ECO:0007669"/>
    <property type="project" value="UniProtKB-KW"/>
</dbReference>
<dbReference type="KEGG" id="cdrk:B9W14_20160"/>
<dbReference type="OrthoDB" id="1706317at2"/>
<gene>
    <name evidence="7" type="ORF">B9W14_20160</name>
</gene>
<protein>
    <submittedName>
        <fullName evidence="7">Chemotaxis protein</fullName>
    </submittedName>
</protein>
<feature type="transmembrane region" description="Helical" evidence="4">
    <location>
        <begin position="188"/>
        <end position="211"/>
    </location>
</feature>
<dbReference type="SUPFAM" id="SSF58104">
    <property type="entry name" value="Methyl-accepting chemotaxis protein (MCP) signaling domain"/>
    <property type="match status" value="1"/>
</dbReference>
<keyword evidence="4" id="KW-0812">Transmembrane</keyword>
<keyword evidence="1 3" id="KW-0807">Transducer</keyword>
<evidence type="ECO:0000256" key="4">
    <source>
        <dbReference type="SAM" id="Phobius"/>
    </source>
</evidence>
<keyword evidence="4" id="KW-0472">Membrane</keyword>
<dbReference type="GO" id="GO:0016020">
    <property type="term" value="C:membrane"/>
    <property type="evidence" value="ECO:0007669"/>
    <property type="project" value="InterPro"/>
</dbReference>
<feature type="domain" description="HAMP" evidence="6">
    <location>
        <begin position="213"/>
        <end position="268"/>
    </location>
</feature>
<dbReference type="Gene3D" id="1.10.287.950">
    <property type="entry name" value="Methyl-accepting chemotaxis protein"/>
    <property type="match status" value="1"/>
</dbReference>
<keyword evidence="4" id="KW-1133">Transmembrane helix</keyword>
<dbReference type="InterPro" id="IPR004089">
    <property type="entry name" value="MCPsignal_dom"/>
</dbReference>
<dbReference type="Pfam" id="PF12729">
    <property type="entry name" value="4HB_MCP_1"/>
    <property type="match status" value="1"/>
</dbReference>
<dbReference type="InterPro" id="IPR024478">
    <property type="entry name" value="HlyB_4HB_MCP"/>
</dbReference>
<dbReference type="EMBL" id="CP020953">
    <property type="protein sequence ID" value="AWI06709.1"/>
    <property type="molecule type" value="Genomic_DNA"/>
</dbReference>
<evidence type="ECO:0000259" key="6">
    <source>
        <dbReference type="PROSITE" id="PS50885"/>
    </source>
</evidence>
<dbReference type="PROSITE" id="PS50111">
    <property type="entry name" value="CHEMOTAXIS_TRANSDUC_2"/>
    <property type="match status" value="1"/>
</dbReference>
<dbReference type="CDD" id="cd11386">
    <property type="entry name" value="MCP_signal"/>
    <property type="match status" value="1"/>
</dbReference>
<organism evidence="7 8">
    <name type="scientific">Clostridium drakei</name>
    <dbReference type="NCBI Taxonomy" id="332101"/>
    <lineage>
        <taxon>Bacteria</taxon>
        <taxon>Bacillati</taxon>
        <taxon>Bacillota</taxon>
        <taxon>Clostridia</taxon>
        <taxon>Eubacteriales</taxon>
        <taxon>Clostridiaceae</taxon>
        <taxon>Clostridium</taxon>
    </lineage>
</organism>
<comment type="similarity">
    <text evidence="2">Belongs to the methyl-accepting chemotaxis (MCP) protein family.</text>
</comment>
<dbReference type="InterPro" id="IPR047347">
    <property type="entry name" value="YvaQ-like_sensor"/>
</dbReference>
<keyword evidence="8" id="KW-1185">Reference proteome</keyword>
<dbReference type="Proteomes" id="UP000244910">
    <property type="component" value="Chromosome"/>
</dbReference>
<dbReference type="AlphaFoldDB" id="A0A2U8DVP5"/>
<dbReference type="InterPro" id="IPR003660">
    <property type="entry name" value="HAMP_dom"/>
</dbReference>
<dbReference type="CDD" id="cd19411">
    <property type="entry name" value="MCP2201-like_sensor"/>
    <property type="match status" value="1"/>
</dbReference>
<evidence type="ECO:0000259" key="5">
    <source>
        <dbReference type="PROSITE" id="PS50111"/>
    </source>
</evidence>